<keyword evidence="2" id="KW-1185">Reference proteome</keyword>
<gene>
    <name evidence="1" type="primary">Necator_chrIII.g9220</name>
    <name evidence="1" type="ORF">RB195_008455</name>
</gene>
<protein>
    <submittedName>
        <fullName evidence="1">Uncharacterized protein</fullName>
    </submittedName>
</protein>
<dbReference type="Proteomes" id="UP001303046">
    <property type="component" value="Unassembled WGS sequence"/>
</dbReference>
<organism evidence="1 2">
    <name type="scientific">Necator americanus</name>
    <name type="common">Human hookworm</name>
    <dbReference type="NCBI Taxonomy" id="51031"/>
    <lineage>
        <taxon>Eukaryota</taxon>
        <taxon>Metazoa</taxon>
        <taxon>Ecdysozoa</taxon>
        <taxon>Nematoda</taxon>
        <taxon>Chromadorea</taxon>
        <taxon>Rhabditida</taxon>
        <taxon>Rhabditina</taxon>
        <taxon>Rhabditomorpha</taxon>
        <taxon>Strongyloidea</taxon>
        <taxon>Ancylostomatidae</taxon>
        <taxon>Bunostominae</taxon>
        <taxon>Necator</taxon>
    </lineage>
</organism>
<accession>A0ABR1CNR2</accession>
<evidence type="ECO:0000313" key="2">
    <source>
        <dbReference type="Proteomes" id="UP001303046"/>
    </source>
</evidence>
<dbReference type="EMBL" id="JAVFWL010000003">
    <property type="protein sequence ID" value="KAK6739993.1"/>
    <property type="molecule type" value="Genomic_DNA"/>
</dbReference>
<evidence type="ECO:0000313" key="1">
    <source>
        <dbReference type="EMBL" id="KAK6739993.1"/>
    </source>
</evidence>
<proteinExistence type="predicted"/>
<sequence length="75" mass="8199">MMCFPIYCRESLQNIIDCSPKKTCWASQLSELLRSNRHEGTGGCDRGGGTVNLIASDDFTTLLQAQPPTASCFRG</sequence>
<name>A0ABR1CNR2_NECAM</name>
<reference evidence="1 2" key="1">
    <citation type="submission" date="2023-08" db="EMBL/GenBank/DDBJ databases">
        <title>A Necator americanus chromosomal reference genome.</title>
        <authorList>
            <person name="Ilik V."/>
            <person name="Petrzelkova K.J."/>
            <person name="Pardy F."/>
            <person name="Fuh T."/>
            <person name="Niatou-Singa F.S."/>
            <person name="Gouil Q."/>
            <person name="Baker L."/>
            <person name="Ritchie M.E."/>
            <person name="Jex A.R."/>
            <person name="Gazzola D."/>
            <person name="Li H."/>
            <person name="Toshio Fujiwara R."/>
            <person name="Zhan B."/>
            <person name="Aroian R.V."/>
            <person name="Pafco B."/>
            <person name="Schwarz E.M."/>
        </authorList>
    </citation>
    <scope>NUCLEOTIDE SEQUENCE [LARGE SCALE GENOMIC DNA]</scope>
    <source>
        <strain evidence="1 2">Aroian</strain>
        <tissue evidence="1">Whole animal</tissue>
    </source>
</reference>
<comment type="caution">
    <text evidence="1">The sequence shown here is derived from an EMBL/GenBank/DDBJ whole genome shotgun (WGS) entry which is preliminary data.</text>
</comment>